<dbReference type="GeneID" id="92739768"/>
<dbReference type="InterPro" id="IPR007159">
    <property type="entry name" value="SpoVT-AbrB_dom"/>
</dbReference>
<evidence type="ECO:0000313" key="3">
    <source>
        <dbReference type="EMBL" id="MEQ2709817.1"/>
    </source>
</evidence>
<dbReference type="InterPro" id="IPR052731">
    <property type="entry name" value="B_subtilis_Trans_State_Reg"/>
</dbReference>
<dbReference type="EMBL" id="JBBNIN010000001">
    <property type="protein sequence ID" value="MEQ2709817.1"/>
    <property type="molecule type" value="Genomic_DNA"/>
</dbReference>
<evidence type="ECO:0000256" key="1">
    <source>
        <dbReference type="PROSITE-ProRule" id="PRU01076"/>
    </source>
</evidence>
<dbReference type="RefSeq" id="WP_008393791.1">
    <property type="nucleotide sequence ID" value="NZ_JAOQJG010000005.1"/>
</dbReference>
<name>A0ABV1IU35_9FIRM</name>
<dbReference type="InterPro" id="IPR037914">
    <property type="entry name" value="SpoVT-AbrB_sf"/>
</dbReference>
<dbReference type="PANTHER" id="PTHR36432:SF4">
    <property type="entry name" value="TRANSITION STATE REGULATOR ABH-RELATED"/>
    <property type="match status" value="1"/>
</dbReference>
<evidence type="ECO:0000313" key="4">
    <source>
        <dbReference type="Proteomes" id="UP001482154"/>
    </source>
</evidence>
<sequence>MKSTGIVRRLDELGRITLPIELRRNFDVNERDPLEIFVDDDKIILKKYNPADIFTGEDMDDLIDYKGKKVSRKSIIELAKLAGFEITEA</sequence>
<comment type="caution">
    <text evidence="3">The sequence shown here is derived from an EMBL/GenBank/DDBJ whole genome shotgun (WGS) entry which is preliminary data.</text>
</comment>
<feature type="domain" description="SpoVT-AbrB" evidence="2">
    <location>
        <begin position="5"/>
        <end position="50"/>
    </location>
</feature>
<dbReference type="SUPFAM" id="SSF89447">
    <property type="entry name" value="AbrB/MazE/MraZ-like"/>
    <property type="match status" value="1"/>
</dbReference>
<dbReference type="Pfam" id="PF04014">
    <property type="entry name" value="MazE_antitoxin"/>
    <property type="match status" value="1"/>
</dbReference>
<dbReference type="Gene3D" id="2.10.260.10">
    <property type="match status" value="1"/>
</dbReference>
<dbReference type="SMART" id="SM00966">
    <property type="entry name" value="SpoVT_AbrB"/>
    <property type="match status" value="1"/>
</dbReference>
<proteinExistence type="predicted"/>
<keyword evidence="4" id="KW-1185">Reference proteome</keyword>
<dbReference type="GO" id="GO:0003677">
    <property type="term" value="F:DNA binding"/>
    <property type="evidence" value="ECO:0007669"/>
    <property type="project" value="UniProtKB-KW"/>
</dbReference>
<accession>A0ABV1IU35</accession>
<protein>
    <submittedName>
        <fullName evidence="3">AbrB/MazE/SpoVT family DNA-binding domain-containing protein</fullName>
    </submittedName>
</protein>
<organism evidence="3 4">
    <name type="scientific">Anaerostipes amylophilus</name>
    <dbReference type="NCBI Taxonomy" id="2981779"/>
    <lineage>
        <taxon>Bacteria</taxon>
        <taxon>Bacillati</taxon>
        <taxon>Bacillota</taxon>
        <taxon>Clostridia</taxon>
        <taxon>Lachnospirales</taxon>
        <taxon>Lachnospiraceae</taxon>
        <taxon>Anaerostipes</taxon>
    </lineage>
</organism>
<keyword evidence="1 3" id="KW-0238">DNA-binding</keyword>
<evidence type="ECO:0000259" key="2">
    <source>
        <dbReference type="PROSITE" id="PS51740"/>
    </source>
</evidence>
<dbReference type="PROSITE" id="PS51740">
    <property type="entry name" value="SPOVT_ABRB"/>
    <property type="match status" value="1"/>
</dbReference>
<dbReference type="PANTHER" id="PTHR36432">
    <property type="match status" value="1"/>
</dbReference>
<reference evidence="3 4" key="1">
    <citation type="submission" date="2024-04" db="EMBL/GenBank/DDBJ databases">
        <title>Human intestinal bacterial collection.</title>
        <authorList>
            <person name="Pauvert C."/>
            <person name="Hitch T.C.A."/>
            <person name="Clavel T."/>
        </authorList>
    </citation>
    <scope>NUCLEOTIDE SEQUENCE [LARGE SCALE GENOMIC DNA]</scope>
    <source>
        <strain evidence="3 4">CLA-AA-H249</strain>
    </source>
</reference>
<dbReference type="NCBIfam" id="TIGR01439">
    <property type="entry name" value="lp_hng_hel_AbrB"/>
    <property type="match status" value="1"/>
</dbReference>
<dbReference type="Proteomes" id="UP001482154">
    <property type="component" value="Unassembled WGS sequence"/>
</dbReference>
<gene>
    <name evidence="3" type="ORF">AAAU51_01285</name>
</gene>